<dbReference type="SUPFAM" id="SSF53756">
    <property type="entry name" value="UDP-Glycosyltransferase/glycogen phosphorylase"/>
    <property type="match status" value="1"/>
</dbReference>
<sequence length="415" mass="47710">MKILQINNYNYLKGGSEKVYQVTIELLKANGHQVKYFSIADPRNEELCEGYAVSIQKWSDVKGLGGKLKGVRNFIYNRQVAWQLDSFLQEYHPDVAHLHIFYGNLSNAIVDVLRKHHIPMVQSVHEFRLLCPVYTCLDPHLEICEKCAKETLKLSCVLKRCVKNSLLMSTIAAMECFVRDVFYSYQKNISAFIMVSRFIENKHIDYFPQIASKCHQIYNSIDVDYYEKFVIPTHCKERYYLYLGRLSYEKGIKTLINVFKIKPHLHLKIAGTGVAENELKKYTRELGLSNVEFLGFVSGEKLLNIVSAAYFTMVPSEWYENNPLSVIESLALGTPVIGSDIGGIPELIVGGKNGFLHKPKDEQSLSEALQCAEGLSREEYESFCTFSVDMAREFFDNRVYYQKLIKLYEQITQKG</sequence>
<gene>
    <name evidence="3" type="ORF">INE88_03503</name>
</gene>
<evidence type="ECO:0000259" key="2">
    <source>
        <dbReference type="Pfam" id="PF13439"/>
    </source>
</evidence>
<protein>
    <submittedName>
        <fullName evidence="3">Glycosyl transferases group 1</fullName>
    </submittedName>
</protein>
<name>A0A415RUV6_9BACE</name>
<evidence type="ECO:0000259" key="1">
    <source>
        <dbReference type="Pfam" id="PF00534"/>
    </source>
</evidence>
<reference evidence="3" key="1">
    <citation type="journal article" date="2021" name="PLoS Genet.">
        <title>Mobile Type VI secretion system loci of the gut Bacteroidales display extensive intra-ecosystem transfer, multi-species spread and geographical clustering.</title>
        <authorList>
            <person name="Garcia-Bayona L."/>
            <person name="Coyne M.J."/>
            <person name="Comstock L.E."/>
        </authorList>
    </citation>
    <scope>NUCLEOTIDE SEQUENCE</scope>
    <source>
        <strain evidence="3">CL11T00C20</strain>
    </source>
</reference>
<proteinExistence type="predicted"/>
<dbReference type="KEGG" id="beg:INE88_03503"/>
<accession>A0A415RUV6</accession>
<dbReference type="Pfam" id="PF13439">
    <property type="entry name" value="Glyco_transf_4"/>
    <property type="match status" value="1"/>
</dbReference>
<dbReference type="InterPro" id="IPR050194">
    <property type="entry name" value="Glycosyltransferase_grp1"/>
</dbReference>
<dbReference type="EMBL" id="CP072227">
    <property type="protein sequence ID" value="QUT46668.1"/>
    <property type="molecule type" value="Genomic_DNA"/>
</dbReference>
<dbReference type="Proteomes" id="UP000679226">
    <property type="component" value="Chromosome"/>
</dbReference>
<evidence type="ECO:0000313" key="3">
    <source>
        <dbReference type="EMBL" id="QUT46668.1"/>
    </source>
</evidence>
<dbReference type="RefSeq" id="WP_021939606.1">
    <property type="nucleotide sequence ID" value="NZ_CP072227.1"/>
</dbReference>
<dbReference type="PANTHER" id="PTHR45947">
    <property type="entry name" value="SULFOQUINOVOSYL TRANSFERASE SQD2"/>
    <property type="match status" value="1"/>
</dbReference>
<dbReference type="AlphaFoldDB" id="A0A415RUV6"/>
<evidence type="ECO:0000313" key="4">
    <source>
        <dbReference type="Proteomes" id="UP000679226"/>
    </source>
</evidence>
<dbReference type="PANTHER" id="PTHR45947:SF13">
    <property type="entry name" value="TRANSFERASE"/>
    <property type="match status" value="1"/>
</dbReference>
<dbReference type="InterPro" id="IPR028098">
    <property type="entry name" value="Glyco_trans_4-like_N"/>
</dbReference>
<dbReference type="GO" id="GO:0016757">
    <property type="term" value="F:glycosyltransferase activity"/>
    <property type="evidence" value="ECO:0007669"/>
    <property type="project" value="InterPro"/>
</dbReference>
<feature type="domain" description="Glycosyltransferase subfamily 4-like N-terminal" evidence="2">
    <location>
        <begin position="14"/>
        <end position="224"/>
    </location>
</feature>
<dbReference type="Gene3D" id="3.40.50.2000">
    <property type="entry name" value="Glycogen Phosphorylase B"/>
    <property type="match status" value="2"/>
</dbReference>
<dbReference type="Pfam" id="PF00534">
    <property type="entry name" value="Glycos_transf_1"/>
    <property type="match status" value="1"/>
</dbReference>
<dbReference type="InterPro" id="IPR001296">
    <property type="entry name" value="Glyco_trans_1"/>
</dbReference>
<organism evidence="3 4">
    <name type="scientific">Bacteroides eggerthii</name>
    <dbReference type="NCBI Taxonomy" id="28111"/>
    <lineage>
        <taxon>Bacteria</taxon>
        <taxon>Pseudomonadati</taxon>
        <taxon>Bacteroidota</taxon>
        <taxon>Bacteroidia</taxon>
        <taxon>Bacteroidales</taxon>
        <taxon>Bacteroidaceae</taxon>
        <taxon>Bacteroides</taxon>
    </lineage>
</organism>
<keyword evidence="3" id="KW-0808">Transferase</keyword>
<feature type="domain" description="Glycosyl transferase family 1" evidence="1">
    <location>
        <begin position="236"/>
        <end position="370"/>
    </location>
</feature>